<accession>A0ACD5B7G5</accession>
<evidence type="ECO:0000313" key="2">
    <source>
        <dbReference type="Proteomes" id="UP001456344"/>
    </source>
</evidence>
<gene>
    <name evidence="1" type="ORF">LCL61_06985</name>
</gene>
<dbReference type="Proteomes" id="UP001456344">
    <property type="component" value="Chromosome"/>
</dbReference>
<name>A0ACD5B7G5_9PSEU</name>
<keyword evidence="1" id="KW-0378">Hydrolase</keyword>
<evidence type="ECO:0000313" key="1">
    <source>
        <dbReference type="EMBL" id="WYW15296.1"/>
    </source>
</evidence>
<protein>
    <submittedName>
        <fullName evidence="1">NUDIX hydrolase</fullName>
    </submittedName>
</protein>
<proteinExistence type="predicted"/>
<dbReference type="EMBL" id="CP150484">
    <property type="protein sequence ID" value="WYW15296.1"/>
    <property type="molecule type" value="Genomic_DNA"/>
</dbReference>
<organism evidence="1 2">
    <name type="scientific">Amycolatopsis coloradensis</name>
    <dbReference type="NCBI Taxonomy" id="76021"/>
    <lineage>
        <taxon>Bacteria</taxon>
        <taxon>Bacillati</taxon>
        <taxon>Actinomycetota</taxon>
        <taxon>Actinomycetes</taxon>
        <taxon>Pseudonocardiales</taxon>
        <taxon>Pseudonocardiaceae</taxon>
        <taxon>Amycolatopsis</taxon>
    </lineage>
</organism>
<reference evidence="1" key="1">
    <citation type="submission" date="2023-10" db="EMBL/GenBank/DDBJ databases">
        <title>Whole genome sequencing of actinobacterial strain Amycolatopsis sp. (BCA-696) identifies the underlying plant growth-promoting genes.</title>
        <authorList>
            <person name="Gandham P."/>
            <person name="Vadla N."/>
            <person name="Saji A."/>
            <person name="Srinivas V."/>
            <person name="Ruperao P."/>
            <person name="Selvanayagam S."/>
            <person name="Saxena R.K."/>
            <person name="Rathore A."/>
            <person name="Gopalakrishnan S."/>
            <person name="Thakur V."/>
        </authorList>
    </citation>
    <scope>NUCLEOTIDE SEQUENCE</scope>
    <source>
        <strain evidence="1">BCA-696</strain>
    </source>
</reference>
<sequence>MDTHENVRLTADALVFTRRRDTWHVLMIQRRWEPFTGQWAFPGGHVDPGETFYQAAMRELEEETGLKAVAMRQLDVYDRPDRDPRGRYITVAFFTTTTVPVKPTAGDDAAHAAWLPVTWLLRNPGSIAFDHAEILTDALAVLTSQETR</sequence>
<keyword evidence="2" id="KW-1185">Reference proteome</keyword>